<dbReference type="Proteomes" id="UP000541444">
    <property type="component" value="Unassembled WGS sequence"/>
</dbReference>
<keyword evidence="3" id="KW-1185">Reference proteome</keyword>
<proteinExistence type="predicted"/>
<evidence type="ECO:0008006" key="4">
    <source>
        <dbReference type="Google" id="ProtNLM"/>
    </source>
</evidence>
<keyword evidence="1" id="KW-0175">Coiled coil</keyword>
<gene>
    <name evidence="2" type="ORF">GIB67_014239</name>
</gene>
<name>A0A7J7M249_9MAGN</name>
<dbReference type="OrthoDB" id="1428408at2759"/>
<organism evidence="2 3">
    <name type="scientific">Kingdonia uniflora</name>
    <dbReference type="NCBI Taxonomy" id="39325"/>
    <lineage>
        <taxon>Eukaryota</taxon>
        <taxon>Viridiplantae</taxon>
        <taxon>Streptophyta</taxon>
        <taxon>Embryophyta</taxon>
        <taxon>Tracheophyta</taxon>
        <taxon>Spermatophyta</taxon>
        <taxon>Magnoliopsida</taxon>
        <taxon>Ranunculales</taxon>
        <taxon>Circaeasteraceae</taxon>
        <taxon>Kingdonia</taxon>
    </lineage>
</organism>
<dbReference type="EMBL" id="JACGCM010001825">
    <property type="protein sequence ID" value="KAF6148868.1"/>
    <property type="molecule type" value="Genomic_DNA"/>
</dbReference>
<feature type="coiled-coil region" evidence="1">
    <location>
        <begin position="41"/>
        <end position="78"/>
    </location>
</feature>
<evidence type="ECO:0000313" key="3">
    <source>
        <dbReference type="Proteomes" id="UP000541444"/>
    </source>
</evidence>
<sequence>MVLVTSHYYTSIGDYELAKMGFEEILSKDPLAFEAYHGLVMATAQSKFEELDNLMKRIENANDRMKGIKNAMEKCEKEKI</sequence>
<comment type="caution">
    <text evidence="2">The sequence shown here is derived from an EMBL/GenBank/DDBJ whole genome shotgun (WGS) entry which is preliminary data.</text>
</comment>
<dbReference type="AlphaFoldDB" id="A0A7J7M249"/>
<evidence type="ECO:0000313" key="2">
    <source>
        <dbReference type="EMBL" id="KAF6148868.1"/>
    </source>
</evidence>
<protein>
    <recommendedName>
        <fullName evidence="4">Tetratricopeptide repeat protein</fullName>
    </recommendedName>
</protein>
<evidence type="ECO:0000256" key="1">
    <source>
        <dbReference type="SAM" id="Coils"/>
    </source>
</evidence>
<accession>A0A7J7M249</accession>
<reference evidence="2 3" key="1">
    <citation type="journal article" date="2020" name="IScience">
        <title>Genome Sequencing of the Endangered Kingdonia uniflora (Circaeasteraceae, Ranunculales) Reveals Potential Mechanisms of Evolutionary Specialization.</title>
        <authorList>
            <person name="Sun Y."/>
            <person name="Deng T."/>
            <person name="Zhang A."/>
            <person name="Moore M.J."/>
            <person name="Landis J.B."/>
            <person name="Lin N."/>
            <person name="Zhang H."/>
            <person name="Zhang X."/>
            <person name="Huang J."/>
            <person name="Zhang X."/>
            <person name="Sun H."/>
            <person name="Wang H."/>
        </authorList>
    </citation>
    <scope>NUCLEOTIDE SEQUENCE [LARGE SCALE GENOMIC DNA]</scope>
    <source>
        <strain evidence="2">TB1705</strain>
        <tissue evidence="2">Leaf</tissue>
    </source>
</reference>